<feature type="transmembrane region" description="Helical" evidence="6">
    <location>
        <begin position="57"/>
        <end position="77"/>
    </location>
</feature>
<feature type="transmembrane region" description="Helical" evidence="6">
    <location>
        <begin position="83"/>
        <end position="105"/>
    </location>
</feature>
<dbReference type="InterPro" id="IPR005538">
    <property type="entry name" value="LrgA/CidA"/>
</dbReference>
<comment type="subcellular location">
    <subcellularLocation>
        <location evidence="1">Cell membrane</location>
        <topology evidence="1">Multi-pass membrane protein</topology>
    </subcellularLocation>
</comment>
<evidence type="ECO:0000256" key="4">
    <source>
        <dbReference type="ARBA" id="ARBA00022989"/>
    </source>
</evidence>
<keyword evidence="4 6" id="KW-1133">Transmembrane helix</keyword>
<evidence type="ECO:0000256" key="2">
    <source>
        <dbReference type="ARBA" id="ARBA00022475"/>
    </source>
</evidence>
<evidence type="ECO:0000256" key="5">
    <source>
        <dbReference type="ARBA" id="ARBA00023136"/>
    </source>
</evidence>
<evidence type="ECO:0000256" key="1">
    <source>
        <dbReference type="ARBA" id="ARBA00004651"/>
    </source>
</evidence>
<evidence type="ECO:0000256" key="3">
    <source>
        <dbReference type="ARBA" id="ARBA00022692"/>
    </source>
</evidence>
<dbReference type="Proteomes" id="UP000648984">
    <property type="component" value="Unassembled WGS sequence"/>
</dbReference>
<sequence>MIGALTLLLVFQLIGEALARGLGMPIPGPVIGMGLMFLALVLRKGPNDELRGTATGILQHLSLLFVPAGTGVMLHFQRLADEWLPLTVALVLSTLLSIAVSALLLNTLARRTKSKGEQA</sequence>
<gene>
    <name evidence="7" type="ORF">GPA25_17795</name>
</gene>
<dbReference type="EMBL" id="WTVQ01000036">
    <property type="protein sequence ID" value="NMG76616.1"/>
    <property type="molecule type" value="Genomic_DNA"/>
</dbReference>
<evidence type="ECO:0000256" key="6">
    <source>
        <dbReference type="SAM" id="Phobius"/>
    </source>
</evidence>
<name>A0ABX1QHU1_9RHOO</name>
<dbReference type="Pfam" id="PF03788">
    <property type="entry name" value="LrgA"/>
    <property type="match status" value="1"/>
</dbReference>
<reference evidence="7 8" key="1">
    <citation type="submission" date="2019-12" db="EMBL/GenBank/DDBJ databases">
        <title>Comparative genomics gives insights into the taxonomy of the Azoarcus-Aromatoleum group and reveals separate origins of nif in the plant-associated Azoarcus and non-plant-associated Aromatoleum sub-groups.</title>
        <authorList>
            <person name="Lafos M."/>
            <person name="Maluk M."/>
            <person name="Batista M."/>
            <person name="Junghare M."/>
            <person name="Carmona M."/>
            <person name="Faoro H."/>
            <person name="Cruz L.M."/>
            <person name="Battistoni F."/>
            <person name="De Souza E."/>
            <person name="Pedrosa F."/>
            <person name="Chen W.-M."/>
            <person name="Poole P.S."/>
            <person name="Dixon R.A."/>
            <person name="James E.K."/>
        </authorList>
    </citation>
    <scope>NUCLEOTIDE SEQUENCE [LARGE SCALE GENOMIC DNA]</scope>
    <source>
        <strain evidence="7 8">22Lin</strain>
    </source>
</reference>
<feature type="transmembrane region" description="Helical" evidence="6">
    <location>
        <begin position="29"/>
        <end position="45"/>
    </location>
</feature>
<dbReference type="PANTHER" id="PTHR33931">
    <property type="entry name" value="HOLIN-LIKE PROTEIN CIDA-RELATED"/>
    <property type="match status" value="1"/>
</dbReference>
<comment type="caution">
    <text evidence="7">The sequence shown here is derived from an EMBL/GenBank/DDBJ whole genome shotgun (WGS) entry which is preliminary data.</text>
</comment>
<evidence type="ECO:0000313" key="7">
    <source>
        <dbReference type="EMBL" id="NMG76616.1"/>
    </source>
</evidence>
<protein>
    <submittedName>
        <fullName evidence="7">CidA/LrgA family protein</fullName>
    </submittedName>
</protein>
<accession>A0ABX1QHU1</accession>
<proteinExistence type="predicted"/>
<dbReference type="PANTHER" id="PTHR33931:SF2">
    <property type="entry name" value="HOLIN-LIKE PROTEIN CIDA"/>
    <property type="match status" value="1"/>
</dbReference>
<keyword evidence="8" id="KW-1185">Reference proteome</keyword>
<keyword evidence="2" id="KW-1003">Cell membrane</keyword>
<evidence type="ECO:0000313" key="8">
    <source>
        <dbReference type="Proteomes" id="UP000648984"/>
    </source>
</evidence>
<keyword evidence="3 6" id="KW-0812">Transmembrane</keyword>
<keyword evidence="5 6" id="KW-0472">Membrane</keyword>
<dbReference type="RefSeq" id="WP_169261760.1">
    <property type="nucleotide sequence ID" value="NZ_WTVQ01000036.1"/>
</dbReference>
<organism evidence="7 8">
    <name type="scientific">Aromatoleum diolicum</name>
    <dbReference type="NCBI Taxonomy" id="75796"/>
    <lineage>
        <taxon>Bacteria</taxon>
        <taxon>Pseudomonadati</taxon>
        <taxon>Pseudomonadota</taxon>
        <taxon>Betaproteobacteria</taxon>
        <taxon>Rhodocyclales</taxon>
        <taxon>Rhodocyclaceae</taxon>
        <taxon>Aromatoleum</taxon>
    </lineage>
</organism>